<evidence type="ECO:0000313" key="1">
    <source>
        <dbReference type="EMBL" id="KSU47675.1"/>
    </source>
</evidence>
<dbReference type="RefSeq" id="WP_058266034.1">
    <property type="nucleotide sequence ID" value="NZ_FMYN01000007.1"/>
</dbReference>
<dbReference type="EMBL" id="LNQL01000007">
    <property type="protein sequence ID" value="KSU47675.1"/>
    <property type="molecule type" value="Genomic_DNA"/>
</dbReference>
<dbReference type="AlphaFoldDB" id="A0A0V8GBS4"/>
<comment type="caution">
    <text evidence="1">The sequence shown here is derived from an EMBL/GenBank/DDBJ whole genome shotgun (WGS) entry which is preliminary data.</text>
</comment>
<reference evidence="1 2" key="1">
    <citation type="journal article" date="2015" name="Int. J. Syst. Evol. Microbiol.">
        <title>Exiguobacterium enclense sp. nov., isolated from sediment.</title>
        <authorList>
            <person name="Dastager S.G."/>
            <person name="Mawlankar R."/>
            <person name="Sonalkar V.V."/>
            <person name="Thorat M.N."/>
            <person name="Mual P."/>
            <person name="Verma A."/>
            <person name="Krishnamurthi S."/>
            <person name="Tang S.K."/>
            <person name="Li W.J."/>
        </authorList>
    </citation>
    <scope>NUCLEOTIDE SEQUENCE [LARGE SCALE GENOMIC DNA]</scope>
    <source>
        <strain evidence="1 2">NIO-1109</strain>
    </source>
</reference>
<accession>A0A0V8GBS4</accession>
<sequence>MSKSDKDYQYLIDEIEKLKFHNRSLLTLIGNLHEEELENTTIHEAVVSFDLSKNDLRELKELIMNYDKNRFAFEQKALLINPVFSRDNLLFIVECFVNSEMFTTMGNEILDDYKKINN</sequence>
<organism evidence="1 2">
    <name type="scientific">Exiguobacterium indicum</name>
    <dbReference type="NCBI Taxonomy" id="296995"/>
    <lineage>
        <taxon>Bacteria</taxon>
        <taxon>Bacillati</taxon>
        <taxon>Bacillota</taxon>
        <taxon>Bacilli</taxon>
        <taxon>Bacillales</taxon>
        <taxon>Bacillales Family XII. Incertae Sedis</taxon>
        <taxon>Exiguobacterium</taxon>
    </lineage>
</organism>
<name>A0A0V8GBS4_9BACL</name>
<protein>
    <submittedName>
        <fullName evidence="1">Uncharacterized protein</fullName>
    </submittedName>
</protein>
<dbReference type="OrthoDB" id="2427697at2"/>
<dbReference type="Proteomes" id="UP000053797">
    <property type="component" value="Unassembled WGS sequence"/>
</dbReference>
<proteinExistence type="predicted"/>
<evidence type="ECO:0000313" key="2">
    <source>
        <dbReference type="Proteomes" id="UP000053797"/>
    </source>
</evidence>
<gene>
    <name evidence="1" type="ORF">AS033_15585</name>
</gene>